<feature type="compositionally biased region" description="Low complexity" evidence="9">
    <location>
        <begin position="143"/>
        <end position="156"/>
    </location>
</feature>
<dbReference type="SUPFAM" id="SSF63748">
    <property type="entry name" value="Tudor/PWWP/MBT"/>
    <property type="match status" value="2"/>
</dbReference>
<dbReference type="GO" id="GO:0042393">
    <property type="term" value="F:histone binding"/>
    <property type="evidence" value="ECO:0007669"/>
    <property type="project" value="TreeGrafter"/>
</dbReference>
<dbReference type="Gene3D" id="1.10.150.50">
    <property type="entry name" value="Transcription Factor, Ets-1"/>
    <property type="match status" value="1"/>
</dbReference>
<dbReference type="Gene3D" id="3.90.1150.190">
    <property type="entry name" value="SLED domain"/>
    <property type="match status" value="1"/>
</dbReference>
<keyword evidence="4" id="KW-0677">Repeat</keyword>
<dbReference type="InterPro" id="IPR011017">
    <property type="entry name" value="TRASH_dom"/>
</dbReference>
<dbReference type="Pfam" id="PF12140">
    <property type="entry name" value="SLED"/>
    <property type="match status" value="1"/>
</dbReference>
<feature type="compositionally biased region" description="Low complexity" evidence="9">
    <location>
        <begin position="596"/>
        <end position="605"/>
    </location>
</feature>
<dbReference type="CDD" id="cd20110">
    <property type="entry name" value="MBT_dScm_rpt2"/>
    <property type="match status" value="1"/>
</dbReference>
<evidence type="ECO:0000259" key="10">
    <source>
        <dbReference type="SMART" id="SM00454"/>
    </source>
</evidence>
<dbReference type="EMBL" id="JAPXFL010000079">
    <property type="protein sequence ID" value="KAK9496472.1"/>
    <property type="molecule type" value="Genomic_DNA"/>
</dbReference>
<evidence type="ECO:0000256" key="2">
    <source>
        <dbReference type="ARBA" id="ARBA00008469"/>
    </source>
</evidence>
<dbReference type="Pfam" id="PF00536">
    <property type="entry name" value="SAM_1"/>
    <property type="match status" value="1"/>
</dbReference>
<comment type="similarity">
    <text evidence="2">Belongs to the SCM family.</text>
</comment>
<evidence type="ECO:0000256" key="4">
    <source>
        <dbReference type="ARBA" id="ARBA00022737"/>
    </source>
</evidence>
<evidence type="ECO:0000313" key="13">
    <source>
        <dbReference type="Proteomes" id="UP001461498"/>
    </source>
</evidence>
<feature type="domain" description="SAM" evidence="10">
    <location>
        <begin position="654"/>
        <end position="722"/>
    </location>
</feature>
<dbReference type="InterPro" id="IPR021987">
    <property type="entry name" value="SLED"/>
</dbReference>
<dbReference type="InterPro" id="IPR010507">
    <property type="entry name" value="Znf_MYM"/>
</dbReference>
<dbReference type="GO" id="GO:0008270">
    <property type="term" value="F:zinc ion binding"/>
    <property type="evidence" value="ECO:0007669"/>
    <property type="project" value="InterPro"/>
</dbReference>
<dbReference type="EMBL" id="JAPXFL010000079">
    <property type="protein sequence ID" value="KAK9496473.1"/>
    <property type="molecule type" value="Genomic_DNA"/>
</dbReference>
<name>A0AAW1CER1_9HEMI</name>
<evidence type="ECO:0000256" key="7">
    <source>
        <dbReference type="ARBA" id="ARBA00023242"/>
    </source>
</evidence>
<proteinExistence type="inferred from homology"/>
<feature type="repeat" description="MBT" evidence="8">
    <location>
        <begin position="194"/>
        <end position="292"/>
    </location>
</feature>
<evidence type="ECO:0008006" key="14">
    <source>
        <dbReference type="Google" id="ProtNLM"/>
    </source>
</evidence>
<evidence type="ECO:0000256" key="1">
    <source>
        <dbReference type="ARBA" id="ARBA00004123"/>
    </source>
</evidence>
<dbReference type="SUPFAM" id="SSF47769">
    <property type="entry name" value="SAM/Pointed domain"/>
    <property type="match status" value="1"/>
</dbReference>
<dbReference type="InterPro" id="IPR038348">
    <property type="entry name" value="SLED_sf"/>
</dbReference>
<dbReference type="Proteomes" id="UP001461498">
    <property type="component" value="Unassembled WGS sequence"/>
</dbReference>
<organism evidence="12 13">
    <name type="scientific">Rhynocoris fuscipes</name>
    <dbReference type="NCBI Taxonomy" id="488301"/>
    <lineage>
        <taxon>Eukaryota</taxon>
        <taxon>Metazoa</taxon>
        <taxon>Ecdysozoa</taxon>
        <taxon>Arthropoda</taxon>
        <taxon>Hexapoda</taxon>
        <taxon>Insecta</taxon>
        <taxon>Pterygota</taxon>
        <taxon>Neoptera</taxon>
        <taxon>Paraneoptera</taxon>
        <taxon>Hemiptera</taxon>
        <taxon>Heteroptera</taxon>
        <taxon>Panheteroptera</taxon>
        <taxon>Cimicomorpha</taxon>
        <taxon>Reduviidae</taxon>
        <taxon>Harpactorinae</taxon>
        <taxon>Harpactorini</taxon>
        <taxon>Rhynocoris</taxon>
    </lineage>
</organism>
<keyword evidence="5" id="KW-0805">Transcription regulation</keyword>
<evidence type="ECO:0000256" key="5">
    <source>
        <dbReference type="ARBA" id="ARBA00023015"/>
    </source>
</evidence>
<dbReference type="PANTHER" id="PTHR12247:SF132">
    <property type="entry name" value="POLYCOMB PROTEIN SCM"/>
    <property type="match status" value="1"/>
</dbReference>
<dbReference type="GO" id="GO:0003682">
    <property type="term" value="F:chromatin binding"/>
    <property type="evidence" value="ECO:0007669"/>
    <property type="project" value="TreeGrafter"/>
</dbReference>
<keyword evidence="7" id="KW-0539">Nucleus</keyword>
<dbReference type="Gene3D" id="2.30.30.140">
    <property type="match status" value="2"/>
</dbReference>
<evidence type="ECO:0000256" key="3">
    <source>
        <dbReference type="ARBA" id="ARBA00022491"/>
    </source>
</evidence>
<evidence type="ECO:0000256" key="9">
    <source>
        <dbReference type="SAM" id="MobiDB-lite"/>
    </source>
</evidence>
<dbReference type="InterPro" id="IPR001660">
    <property type="entry name" value="SAM"/>
</dbReference>
<keyword evidence="13" id="KW-1185">Reference proteome</keyword>
<dbReference type="AlphaFoldDB" id="A0AAW1CER1"/>
<protein>
    <recommendedName>
        <fullName evidence="14">Polycomb protein Scm</fullName>
    </recommendedName>
</protein>
<comment type="caution">
    <text evidence="12">The sequence shown here is derived from an EMBL/GenBank/DDBJ whole genome shotgun (WGS) entry which is preliminary data.</text>
</comment>
<comment type="subcellular location">
    <subcellularLocation>
        <location evidence="1">Nucleus</location>
    </subcellularLocation>
</comment>
<dbReference type="Pfam" id="PF02820">
    <property type="entry name" value="MBT"/>
    <property type="match status" value="2"/>
</dbReference>
<dbReference type="SMART" id="SM00746">
    <property type="entry name" value="TRASH"/>
    <property type="match status" value="2"/>
</dbReference>
<feature type="compositionally biased region" description="Acidic residues" evidence="9">
    <location>
        <begin position="113"/>
        <end position="126"/>
    </location>
</feature>
<feature type="region of interest" description="Disordered" evidence="9">
    <location>
        <begin position="101"/>
        <end position="156"/>
    </location>
</feature>
<dbReference type="FunFam" id="2.30.30.140:FF:000016">
    <property type="entry name" value="polycomb protein SCMH1 isoform X1"/>
    <property type="match status" value="1"/>
</dbReference>
<gene>
    <name evidence="12" type="ORF">O3M35_013236</name>
</gene>
<dbReference type="Pfam" id="PF06467">
    <property type="entry name" value="zf-FCS"/>
    <property type="match status" value="1"/>
</dbReference>
<dbReference type="PROSITE" id="PS51079">
    <property type="entry name" value="MBT"/>
    <property type="match status" value="2"/>
</dbReference>
<dbReference type="CDD" id="cd09578">
    <property type="entry name" value="SAM_Scm"/>
    <property type="match status" value="1"/>
</dbReference>
<feature type="region of interest" description="Disordered" evidence="9">
    <location>
        <begin position="567"/>
        <end position="650"/>
    </location>
</feature>
<dbReference type="InterPro" id="IPR050548">
    <property type="entry name" value="PcG_chromatin_remod_factors"/>
</dbReference>
<feature type="domain" description="TRASH" evidence="11">
    <location>
        <begin position="19"/>
        <end position="55"/>
    </location>
</feature>
<sequence length="727" mass="80076">MATNQSKGRGRPAKSKPCCTWCSEAKQSLKYILPTQYGKKEFCSETCLSEFRKGYHKCACAECDNVIRGTPIRYECLDSTNKDFCSKACLEVYQGKIKQVDEKVNSEPSSETQIEDDAVMDASEDDEKSRIRDADMSTDAVQSPLHATPASPTPSTAAVAAIPTSSTIPPTTASTPGTPTTGVAPFTPAPFHLFDWEAYLKETDSIAAPQDCFQQHETPPQNEFKIGMKLEALDPRNITSTCIASVVGILGPRLRLRLDGSDNKNDFWRLVDSNEIHPIGYCEKHGGMLQPPLGFRMNASSWPMFLMKTLNGAEMAPTKVFQKEPKSPKSNKFKVGMKLEAVDRKNPQLICIATVGAVKADMIYITFDGWRGAFDYWCNYNSRDIFPVGWCAKSGHPLQPPGQKGVTGPSRFKPRICSIPPANQDGPQTPDTVSSSTKVTGGTCIYINTSCWCGPCIDPRKLSELPHQFGPGPMNKVFRECIQTIIDSAFDQKQVFSMIRQGNGKSVVTGLIDNKVATCNLPLLAKEAEIWSILSHLSEKMLGCSNFFSPSSMSTCEKCSNMKKKENADSHLETTVEDDRKHYNSNSDKVPVTSPNNNNNNNNNSNKRRCSAESSSDHVPDTLAKQPRKTVPAELEAATSTTSSECSNKLSSDPAEWSIEDVILHISTADPVLSIHADLFRRHEIDGKALLLLNSDMMMKYMGLKLGPALKICNLINKIRGRRHSIA</sequence>
<dbReference type="InterPro" id="IPR013761">
    <property type="entry name" value="SAM/pointed_sf"/>
</dbReference>
<keyword evidence="6" id="KW-0804">Transcription</keyword>
<feature type="compositionally biased region" description="Low complexity" evidence="9">
    <location>
        <begin position="633"/>
        <end position="645"/>
    </location>
</feature>
<evidence type="ECO:0000256" key="8">
    <source>
        <dbReference type="PROSITE-ProRule" id="PRU00459"/>
    </source>
</evidence>
<dbReference type="InterPro" id="IPR004092">
    <property type="entry name" value="Mbt"/>
</dbReference>
<dbReference type="GO" id="GO:0045892">
    <property type="term" value="P:negative regulation of DNA-templated transcription"/>
    <property type="evidence" value="ECO:0007669"/>
    <property type="project" value="TreeGrafter"/>
</dbReference>
<dbReference type="SMART" id="SM00561">
    <property type="entry name" value="MBT"/>
    <property type="match status" value="2"/>
</dbReference>
<evidence type="ECO:0000313" key="12">
    <source>
        <dbReference type="EMBL" id="KAK9496472.1"/>
    </source>
</evidence>
<dbReference type="InterPro" id="IPR047531">
    <property type="entry name" value="SAM_Scm-like"/>
</dbReference>
<evidence type="ECO:0000259" key="11">
    <source>
        <dbReference type="SMART" id="SM00746"/>
    </source>
</evidence>
<feature type="domain" description="TRASH" evidence="11">
    <location>
        <begin position="60"/>
        <end position="97"/>
    </location>
</feature>
<evidence type="ECO:0000256" key="6">
    <source>
        <dbReference type="ARBA" id="ARBA00023163"/>
    </source>
</evidence>
<keyword evidence="3" id="KW-0678">Repressor</keyword>
<feature type="compositionally biased region" description="Basic and acidic residues" evidence="9">
    <location>
        <begin position="567"/>
        <end position="582"/>
    </location>
</feature>
<dbReference type="PANTHER" id="PTHR12247">
    <property type="entry name" value="POLYCOMB GROUP PROTEIN"/>
    <property type="match status" value="1"/>
</dbReference>
<reference evidence="12 13" key="1">
    <citation type="submission" date="2022-12" db="EMBL/GenBank/DDBJ databases">
        <title>Chromosome-level genome assembly of true bugs.</title>
        <authorList>
            <person name="Ma L."/>
            <person name="Li H."/>
        </authorList>
    </citation>
    <scope>NUCLEOTIDE SEQUENCE [LARGE SCALE GENOMIC DNA]</scope>
    <source>
        <strain evidence="12">Lab_2022b</strain>
    </source>
</reference>
<dbReference type="SMART" id="SM00454">
    <property type="entry name" value="SAM"/>
    <property type="match status" value="1"/>
</dbReference>
<feature type="repeat" description="MBT" evidence="8">
    <location>
        <begin position="300"/>
        <end position="401"/>
    </location>
</feature>
<accession>A0AAW1CER1</accession>
<dbReference type="GO" id="GO:0005634">
    <property type="term" value="C:nucleus"/>
    <property type="evidence" value="ECO:0007669"/>
    <property type="project" value="UniProtKB-SubCell"/>
</dbReference>